<accession>A0A2X3LKM5</accession>
<dbReference type="InterPro" id="IPR014001">
    <property type="entry name" value="Helicase_ATP-bd"/>
</dbReference>
<dbReference type="GO" id="GO:0003677">
    <property type="term" value="F:DNA binding"/>
    <property type="evidence" value="ECO:0007669"/>
    <property type="project" value="UniProtKB-KW"/>
</dbReference>
<dbReference type="Pfam" id="PF00270">
    <property type="entry name" value="DEAD"/>
    <property type="match status" value="1"/>
</dbReference>
<organism evidence="8 9">
    <name type="scientific">Escherichia coli</name>
    <dbReference type="NCBI Taxonomy" id="562"/>
    <lineage>
        <taxon>Bacteria</taxon>
        <taxon>Pseudomonadati</taxon>
        <taxon>Pseudomonadota</taxon>
        <taxon>Gammaproteobacteria</taxon>
        <taxon>Enterobacterales</taxon>
        <taxon>Enterobacteriaceae</taxon>
        <taxon>Escherichia</taxon>
    </lineage>
</organism>
<dbReference type="SMART" id="SM00487">
    <property type="entry name" value="DEXDc"/>
    <property type="match status" value="1"/>
</dbReference>
<dbReference type="AlphaFoldDB" id="A0A2X3LKM5"/>
<keyword evidence="1" id="KW-0227">DNA damage</keyword>
<evidence type="ECO:0000256" key="3">
    <source>
        <dbReference type="ARBA" id="ARBA00022806"/>
    </source>
</evidence>
<name>A0A2X3LKM5_ECOLX</name>
<dbReference type="PANTHER" id="PTHR47964:SF1">
    <property type="entry name" value="ATP-DEPENDENT DNA HELICASE HOMOLOG RECG, CHLOROPLASTIC"/>
    <property type="match status" value="1"/>
</dbReference>
<evidence type="ECO:0000313" key="8">
    <source>
        <dbReference type="EMBL" id="SQD00540.1"/>
    </source>
</evidence>
<dbReference type="EMBL" id="UARW01000010">
    <property type="protein sequence ID" value="SQD00540.1"/>
    <property type="molecule type" value="Genomic_DNA"/>
</dbReference>
<dbReference type="InterPro" id="IPR047112">
    <property type="entry name" value="RecG/Mfd"/>
</dbReference>
<dbReference type="GO" id="GO:0006281">
    <property type="term" value="P:DNA repair"/>
    <property type="evidence" value="ECO:0007669"/>
    <property type="project" value="UniProtKB-KW"/>
</dbReference>
<dbReference type="GO" id="GO:0005524">
    <property type="term" value="F:ATP binding"/>
    <property type="evidence" value="ECO:0007669"/>
    <property type="project" value="InterPro"/>
</dbReference>
<evidence type="ECO:0000313" key="9">
    <source>
        <dbReference type="Proteomes" id="UP000250991"/>
    </source>
</evidence>
<keyword evidence="4" id="KW-0238">DNA-binding</keyword>
<evidence type="ECO:0000256" key="1">
    <source>
        <dbReference type="ARBA" id="ARBA00022763"/>
    </source>
</evidence>
<evidence type="ECO:0000256" key="4">
    <source>
        <dbReference type="ARBA" id="ARBA00023125"/>
    </source>
</evidence>
<sequence>MPSRWSANDTLKNKLLAALPFKQTGAQARVVAEIERDMALDVPMMRLVQGDVGSGKTLVAALAALRAIAHGKQVALMAPTELLAEQHANNFRNWFAPLGIEVGWLAGKQKGKARLAQQEAIASGQVQMIVGTHAIFQEQVQFNGLGAGDYRRTASFWRTSASGIVGERPAAGLPSASVDHDRHADPPHAGNDCVCRSRYLGDR</sequence>
<protein>
    <submittedName>
        <fullName evidence="8">ATP-dependent DNA helicase RecG</fullName>
        <ecNumber evidence="8">3.6.4.12</ecNumber>
    </submittedName>
</protein>
<evidence type="ECO:0000256" key="5">
    <source>
        <dbReference type="ARBA" id="ARBA00023204"/>
    </source>
</evidence>
<dbReference type="GO" id="GO:0003678">
    <property type="term" value="F:DNA helicase activity"/>
    <property type="evidence" value="ECO:0007669"/>
    <property type="project" value="UniProtKB-EC"/>
</dbReference>
<dbReference type="Gene3D" id="3.40.50.300">
    <property type="entry name" value="P-loop containing nucleotide triphosphate hydrolases"/>
    <property type="match status" value="1"/>
</dbReference>
<gene>
    <name evidence="8" type="primary">recG_3</name>
    <name evidence="8" type="ORF">NCTC8009_00937</name>
</gene>
<keyword evidence="3 8" id="KW-0547">Nucleotide-binding</keyword>
<dbReference type="GO" id="GO:0016787">
    <property type="term" value="F:hydrolase activity"/>
    <property type="evidence" value="ECO:0007669"/>
    <property type="project" value="UniProtKB-KW"/>
</dbReference>
<keyword evidence="5" id="KW-0234">DNA repair</keyword>
<evidence type="ECO:0000259" key="7">
    <source>
        <dbReference type="PROSITE" id="PS51192"/>
    </source>
</evidence>
<proteinExistence type="predicted"/>
<dbReference type="InterPro" id="IPR027417">
    <property type="entry name" value="P-loop_NTPase"/>
</dbReference>
<reference evidence="8 9" key="1">
    <citation type="submission" date="2018-06" db="EMBL/GenBank/DDBJ databases">
        <authorList>
            <consortium name="Pathogen Informatics"/>
            <person name="Doyle S."/>
        </authorList>
    </citation>
    <scope>NUCLEOTIDE SEQUENCE [LARGE SCALE GENOMIC DNA]</scope>
    <source>
        <strain evidence="8 9">NCTC8009</strain>
    </source>
</reference>
<keyword evidence="3 8" id="KW-0347">Helicase</keyword>
<dbReference type="PANTHER" id="PTHR47964">
    <property type="entry name" value="ATP-DEPENDENT DNA HELICASE HOMOLOG RECG, CHLOROPLASTIC"/>
    <property type="match status" value="1"/>
</dbReference>
<feature type="region of interest" description="Disordered" evidence="6">
    <location>
        <begin position="168"/>
        <end position="191"/>
    </location>
</feature>
<evidence type="ECO:0000256" key="6">
    <source>
        <dbReference type="SAM" id="MobiDB-lite"/>
    </source>
</evidence>
<keyword evidence="2 8" id="KW-0378">Hydrolase</keyword>
<dbReference type="InterPro" id="IPR011545">
    <property type="entry name" value="DEAD/DEAH_box_helicase_dom"/>
</dbReference>
<dbReference type="PROSITE" id="PS51192">
    <property type="entry name" value="HELICASE_ATP_BIND_1"/>
    <property type="match status" value="1"/>
</dbReference>
<dbReference type="EC" id="3.6.4.12" evidence="8"/>
<feature type="domain" description="Helicase ATP-binding" evidence="7">
    <location>
        <begin position="37"/>
        <end position="141"/>
    </location>
</feature>
<dbReference type="Proteomes" id="UP000250991">
    <property type="component" value="Unassembled WGS sequence"/>
</dbReference>
<keyword evidence="3 8" id="KW-0067">ATP-binding</keyword>
<dbReference type="SUPFAM" id="SSF52540">
    <property type="entry name" value="P-loop containing nucleoside triphosphate hydrolases"/>
    <property type="match status" value="1"/>
</dbReference>
<evidence type="ECO:0000256" key="2">
    <source>
        <dbReference type="ARBA" id="ARBA00022801"/>
    </source>
</evidence>